<accession>A0A0V0RZU1</accession>
<organism evidence="1 2">
    <name type="scientific">Trichinella nelsoni</name>
    <dbReference type="NCBI Taxonomy" id="6336"/>
    <lineage>
        <taxon>Eukaryota</taxon>
        <taxon>Metazoa</taxon>
        <taxon>Ecdysozoa</taxon>
        <taxon>Nematoda</taxon>
        <taxon>Enoplea</taxon>
        <taxon>Dorylaimia</taxon>
        <taxon>Trichinellida</taxon>
        <taxon>Trichinellidae</taxon>
        <taxon>Trichinella</taxon>
    </lineage>
</organism>
<dbReference type="InterPro" id="IPR043502">
    <property type="entry name" value="DNA/RNA_pol_sf"/>
</dbReference>
<evidence type="ECO:0000313" key="2">
    <source>
        <dbReference type="Proteomes" id="UP000054630"/>
    </source>
</evidence>
<dbReference type="PANTHER" id="PTHR47331">
    <property type="entry name" value="PHD-TYPE DOMAIN-CONTAINING PROTEIN"/>
    <property type="match status" value="1"/>
</dbReference>
<dbReference type="Gene3D" id="3.30.70.270">
    <property type="match status" value="1"/>
</dbReference>
<dbReference type="PANTHER" id="PTHR47331:SF1">
    <property type="entry name" value="GAG-LIKE PROTEIN"/>
    <property type="match status" value="1"/>
</dbReference>
<dbReference type="Proteomes" id="UP000054630">
    <property type="component" value="Unassembled WGS sequence"/>
</dbReference>
<dbReference type="InterPro" id="IPR043128">
    <property type="entry name" value="Rev_trsase/Diguanyl_cyclase"/>
</dbReference>
<dbReference type="Gene3D" id="3.10.10.10">
    <property type="entry name" value="HIV Type 1 Reverse Transcriptase, subunit A, domain 1"/>
    <property type="match status" value="1"/>
</dbReference>
<keyword evidence="2" id="KW-1185">Reference proteome</keyword>
<evidence type="ECO:0000313" key="1">
    <source>
        <dbReference type="EMBL" id="KRX20027.1"/>
    </source>
</evidence>
<dbReference type="EMBL" id="JYDL01000053">
    <property type="protein sequence ID" value="KRX20027.1"/>
    <property type="molecule type" value="Genomic_DNA"/>
</dbReference>
<reference evidence="1 2" key="1">
    <citation type="submission" date="2015-01" db="EMBL/GenBank/DDBJ databases">
        <title>Evolution of Trichinella species and genotypes.</title>
        <authorList>
            <person name="Korhonen P.K."/>
            <person name="Edoardo P."/>
            <person name="Giuseppe L.R."/>
            <person name="Gasser R.B."/>
        </authorList>
    </citation>
    <scope>NUCLEOTIDE SEQUENCE [LARGE SCALE GENOMIC DNA]</scope>
    <source>
        <strain evidence="1">ISS37</strain>
    </source>
</reference>
<gene>
    <name evidence="1" type="ORF">T07_2667</name>
</gene>
<evidence type="ECO:0008006" key="3">
    <source>
        <dbReference type="Google" id="ProtNLM"/>
    </source>
</evidence>
<protein>
    <recommendedName>
        <fullName evidence="3">Reverse transcriptase domain-containing protein</fullName>
    </recommendedName>
</protein>
<dbReference type="SUPFAM" id="SSF56672">
    <property type="entry name" value="DNA/RNA polymerases"/>
    <property type="match status" value="1"/>
</dbReference>
<dbReference type="OrthoDB" id="7790044at2759"/>
<dbReference type="STRING" id="6336.A0A0V0RZU1"/>
<sequence length="288" mass="33146">MKNEDTEDSTLRKFWEIESLGIVPVEDTAADGAAALKKFVEELSHDGGRYQVCLPWATGRPDLSNNYPQAKRRPLALQRQLDARENDRAQYASVMRQYFEEWAEPAPAAIPSRRTWYLPHHAVYQGVGDERKCRVVFDGAAQYNGITLNSQLEAGPKLQIDVLRAILSFRRLCVELQANIEKMYLQIRVKEEDRDACRFLWWDDEQRIRKYRLTRVCFGLTCYPFLVISTVKSHVRQHQASAPRAAEEVLSNMYMDDLATCCDSFEKARGLVDQLELLLASGGFRLHK</sequence>
<comment type="caution">
    <text evidence="1">The sequence shown here is derived from an EMBL/GenBank/DDBJ whole genome shotgun (WGS) entry which is preliminary data.</text>
</comment>
<name>A0A0V0RZU1_9BILA</name>
<proteinExistence type="predicted"/>
<dbReference type="AlphaFoldDB" id="A0A0V0RZU1"/>